<gene>
    <name evidence="1" type="ordered locus">Natpe_0967</name>
</gene>
<evidence type="ECO:0000313" key="2">
    <source>
        <dbReference type="Proteomes" id="UP000010843"/>
    </source>
</evidence>
<proteinExistence type="predicted"/>
<sequence>MRSEASRVGFESTMRLRRRESRLYRTTETIHTLIATLSCGQVCSDFQWLYSRFGLERATQLADSRRVGRVRSDPLTETWLSVGSGRLRSDQARLELRH</sequence>
<name>L0JH87_NATP1</name>
<accession>L0JH87</accession>
<protein>
    <submittedName>
        <fullName evidence="1">Uncharacterized protein</fullName>
    </submittedName>
</protein>
<dbReference type="EMBL" id="CP003372">
    <property type="protein sequence ID" value="AGB30880.1"/>
    <property type="molecule type" value="Genomic_DNA"/>
</dbReference>
<dbReference type="Proteomes" id="UP000010843">
    <property type="component" value="Chromosome"/>
</dbReference>
<dbReference type="KEGG" id="npe:Natpe_0967"/>
<organism evidence="1 2">
    <name type="scientific">Natrinema pellirubrum (strain DSM 15624 / CIP 106293 / JCM 10476 / NCIMB 786 / 157)</name>
    <dbReference type="NCBI Taxonomy" id="797303"/>
    <lineage>
        <taxon>Archaea</taxon>
        <taxon>Methanobacteriati</taxon>
        <taxon>Methanobacteriota</taxon>
        <taxon>Stenosarchaea group</taxon>
        <taxon>Halobacteria</taxon>
        <taxon>Halobacteriales</taxon>
        <taxon>Natrialbaceae</taxon>
        <taxon>Natrinema</taxon>
    </lineage>
</organism>
<dbReference type="AlphaFoldDB" id="L0JH87"/>
<reference evidence="2" key="1">
    <citation type="submission" date="2012-02" db="EMBL/GenBank/DDBJ databases">
        <title>Complete sequence of chromosome of Natrinema pellirubrum DSM 15624.</title>
        <authorList>
            <person name="Lucas S."/>
            <person name="Han J."/>
            <person name="Lapidus A."/>
            <person name="Cheng J.-F."/>
            <person name="Goodwin L."/>
            <person name="Pitluck S."/>
            <person name="Peters L."/>
            <person name="Teshima H."/>
            <person name="Detter J.C."/>
            <person name="Han C."/>
            <person name="Tapia R."/>
            <person name="Land M."/>
            <person name="Hauser L."/>
            <person name="Kyrpides N."/>
            <person name="Ivanova N."/>
            <person name="Pagani I."/>
            <person name="Sproer C."/>
            <person name="Anderson I."/>
            <person name="Woyke T."/>
        </authorList>
    </citation>
    <scope>NUCLEOTIDE SEQUENCE [LARGE SCALE GENOMIC DNA]</scope>
    <source>
        <strain evidence="2">DSM 15624 / JCM 10476 / NCIMB 786</strain>
    </source>
</reference>
<dbReference type="HOGENOM" id="CLU_2327338_0_0_2"/>
<evidence type="ECO:0000313" key="1">
    <source>
        <dbReference type="EMBL" id="AGB30880.1"/>
    </source>
</evidence>